<dbReference type="OrthoDB" id="202840at2759"/>
<dbReference type="EMBL" id="JAACFV010000127">
    <property type="protein sequence ID" value="KAF7504793.1"/>
    <property type="molecule type" value="Genomic_DNA"/>
</dbReference>
<evidence type="ECO:0000259" key="1">
    <source>
        <dbReference type="PROSITE" id="PS50404"/>
    </source>
</evidence>
<reference evidence="2" key="1">
    <citation type="submission" date="2020-02" db="EMBL/GenBank/DDBJ databases">
        <authorList>
            <person name="Palmer J.M."/>
        </authorList>
    </citation>
    <scope>NUCLEOTIDE SEQUENCE</scope>
    <source>
        <strain evidence="2">EPUS1.4</strain>
        <tissue evidence="2">Thallus</tissue>
    </source>
</reference>
<dbReference type="PROSITE" id="PS50404">
    <property type="entry name" value="GST_NTER"/>
    <property type="match status" value="1"/>
</dbReference>
<dbReference type="PANTHER" id="PTHR43968:SF8">
    <property type="entry name" value="S-TRANSFERASE, PUTATIVE (AFU_ORTHOLOGUE AFUA_2G00590)-RELATED"/>
    <property type="match status" value="1"/>
</dbReference>
<dbReference type="CDD" id="cd00570">
    <property type="entry name" value="GST_N_family"/>
    <property type="match status" value="1"/>
</dbReference>
<sequence length="178" mass="19639">MNGASTSPQITFWTNHGCPWAQRVQIVLRELGLPYEEVIIDLDRPREEWYLKINPRGTVPSIRYSNSSGSIKEEIITESAIIAQFLADAHPSHLLPASGDSATAPLSRARVSFFADTYVAKVQPVWMSIAKEASRDERERKGDELVAVVEREMEPLLVLGERVLGLGALARISGAARG</sequence>
<protein>
    <recommendedName>
        <fullName evidence="1">GST N-terminal domain-containing protein</fullName>
    </recommendedName>
</protein>
<feature type="domain" description="GST N-terminal" evidence="1">
    <location>
        <begin position="8"/>
        <end position="94"/>
    </location>
</feature>
<evidence type="ECO:0000313" key="3">
    <source>
        <dbReference type="Proteomes" id="UP000606974"/>
    </source>
</evidence>
<dbReference type="Proteomes" id="UP000606974">
    <property type="component" value="Unassembled WGS sequence"/>
</dbReference>
<accession>A0A8H7E1M9</accession>
<dbReference type="GO" id="GO:0005737">
    <property type="term" value="C:cytoplasm"/>
    <property type="evidence" value="ECO:0007669"/>
    <property type="project" value="TreeGrafter"/>
</dbReference>
<name>A0A8H7E1M9_9EURO</name>
<dbReference type="InterPro" id="IPR036249">
    <property type="entry name" value="Thioredoxin-like_sf"/>
</dbReference>
<evidence type="ECO:0000313" key="2">
    <source>
        <dbReference type="EMBL" id="KAF7504793.1"/>
    </source>
</evidence>
<proteinExistence type="predicted"/>
<dbReference type="InterPro" id="IPR040079">
    <property type="entry name" value="Glutathione_S-Trfase"/>
</dbReference>
<dbReference type="AlphaFoldDB" id="A0A8H7E1M9"/>
<dbReference type="SUPFAM" id="SSF52833">
    <property type="entry name" value="Thioredoxin-like"/>
    <property type="match status" value="1"/>
</dbReference>
<dbReference type="Gene3D" id="3.40.30.10">
    <property type="entry name" value="Glutaredoxin"/>
    <property type="match status" value="1"/>
</dbReference>
<dbReference type="SFLD" id="SFLDG00358">
    <property type="entry name" value="Main_(cytGST)"/>
    <property type="match status" value="1"/>
</dbReference>
<keyword evidence="3" id="KW-1185">Reference proteome</keyword>
<comment type="caution">
    <text evidence="2">The sequence shown here is derived from an EMBL/GenBank/DDBJ whole genome shotgun (WGS) entry which is preliminary data.</text>
</comment>
<dbReference type="SFLD" id="SFLDS00019">
    <property type="entry name" value="Glutathione_Transferase_(cytos"/>
    <property type="match status" value="1"/>
</dbReference>
<dbReference type="Pfam" id="PF13409">
    <property type="entry name" value="GST_N_2"/>
    <property type="match status" value="1"/>
</dbReference>
<dbReference type="PANTHER" id="PTHR43968">
    <property type="match status" value="1"/>
</dbReference>
<organism evidence="2 3">
    <name type="scientific">Endocarpon pusillum</name>
    <dbReference type="NCBI Taxonomy" id="364733"/>
    <lineage>
        <taxon>Eukaryota</taxon>
        <taxon>Fungi</taxon>
        <taxon>Dikarya</taxon>
        <taxon>Ascomycota</taxon>
        <taxon>Pezizomycotina</taxon>
        <taxon>Eurotiomycetes</taxon>
        <taxon>Chaetothyriomycetidae</taxon>
        <taxon>Verrucariales</taxon>
        <taxon>Verrucariaceae</taxon>
        <taxon>Endocarpon</taxon>
    </lineage>
</organism>
<gene>
    <name evidence="2" type="ORF">GJ744_001726</name>
</gene>
<dbReference type="InterPro" id="IPR050983">
    <property type="entry name" value="GST_Omega/HSP26"/>
</dbReference>
<dbReference type="InterPro" id="IPR004045">
    <property type="entry name" value="Glutathione_S-Trfase_N"/>
</dbReference>